<gene>
    <name evidence="1" type="ORF">BECKFM1743A_GA0114220_1003510</name>
    <name evidence="3" type="ORF">BECKFM1743B_GA0114221_1003611</name>
    <name evidence="2" type="ORF">BECKFM1743C_GA0114222_100722</name>
</gene>
<accession>A0A450VR95</accession>
<dbReference type="AlphaFoldDB" id="A0A450VR95"/>
<name>A0A450VR95_9GAMM</name>
<evidence type="ECO:0000313" key="3">
    <source>
        <dbReference type="EMBL" id="VFK07285.1"/>
    </source>
</evidence>
<dbReference type="EMBL" id="CAADEZ010000035">
    <property type="protein sequence ID" value="VFJ46306.1"/>
    <property type="molecule type" value="Genomic_DNA"/>
</dbReference>
<reference evidence="3" key="1">
    <citation type="submission" date="2019-02" db="EMBL/GenBank/DDBJ databases">
        <authorList>
            <person name="Gruber-Vodicka R. H."/>
            <person name="Seah K. B. B."/>
        </authorList>
    </citation>
    <scope>NUCLEOTIDE SEQUENCE</scope>
    <source>
        <strain evidence="1">BECK_BZ163</strain>
        <strain evidence="3">BECK_BZ164</strain>
        <strain evidence="2">BECK_BZ165</strain>
    </source>
</reference>
<evidence type="ECO:0000313" key="2">
    <source>
        <dbReference type="EMBL" id="VFJ49535.1"/>
    </source>
</evidence>
<proteinExistence type="predicted"/>
<sequence length="93" mass="10057">MVQPGNTADNIIAGLGWPRSQVGYGSGGGPAAWSRLARIQAYIKEHRTQYESFLSELVLEEIGFGDASAAQRRLRIVENVPILETTGNAVELS</sequence>
<dbReference type="EMBL" id="CAADFA010000072">
    <property type="protein sequence ID" value="VFJ49535.1"/>
    <property type="molecule type" value="Genomic_DNA"/>
</dbReference>
<evidence type="ECO:0000313" key="1">
    <source>
        <dbReference type="EMBL" id="VFJ46306.1"/>
    </source>
</evidence>
<dbReference type="EMBL" id="CAADFL010000036">
    <property type="protein sequence ID" value="VFK07285.1"/>
    <property type="molecule type" value="Genomic_DNA"/>
</dbReference>
<organism evidence="3">
    <name type="scientific">Candidatus Kentrum sp. FM</name>
    <dbReference type="NCBI Taxonomy" id="2126340"/>
    <lineage>
        <taxon>Bacteria</taxon>
        <taxon>Pseudomonadati</taxon>
        <taxon>Pseudomonadota</taxon>
        <taxon>Gammaproteobacteria</taxon>
        <taxon>Candidatus Kentrum</taxon>
    </lineage>
</organism>
<protein>
    <submittedName>
        <fullName evidence="3">Uncharacterized protein</fullName>
    </submittedName>
</protein>